<dbReference type="Gene3D" id="1.10.510.10">
    <property type="entry name" value="Transferase(Phosphotransferase) domain 1"/>
    <property type="match status" value="1"/>
</dbReference>
<comment type="subcellular location">
    <subcellularLocation>
        <location evidence="1">Membrane</location>
        <topology evidence="1">Single-pass type I membrane protein</topology>
    </subcellularLocation>
</comment>
<keyword evidence="12" id="KW-1185">Reference proteome</keyword>
<accession>A0A835A4E8</accession>
<evidence type="ECO:0000256" key="7">
    <source>
        <dbReference type="PROSITE-ProRule" id="PRU10141"/>
    </source>
</evidence>
<dbReference type="Gene3D" id="3.30.200.20">
    <property type="entry name" value="Phosphorylase Kinase, domain 1"/>
    <property type="match status" value="1"/>
</dbReference>
<dbReference type="AlphaFoldDB" id="A0A835A4E8"/>
<evidence type="ECO:0000256" key="9">
    <source>
        <dbReference type="SAM" id="Phobius"/>
    </source>
</evidence>
<dbReference type="GO" id="GO:0004674">
    <property type="term" value="F:protein serine/threonine kinase activity"/>
    <property type="evidence" value="ECO:0007669"/>
    <property type="project" value="TreeGrafter"/>
</dbReference>
<dbReference type="PANTHER" id="PTHR27005">
    <property type="entry name" value="WALL-ASSOCIATED RECEPTOR KINASE-LIKE 21"/>
    <property type="match status" value="1"/>
</dbReference>
<dbReference type="PROSITE" id="PS50011">
    <property type="entry name" value="PROTEIN_KINASE_DOM"/>
    <property type="match status" value="1"/>
</dbReference>
<dbReference type="InterPro" id="IPR001245">
    <property type="entry name" value="Ser-Thr/Tyr_kinase_cat_dom"/>
</dbReference>
<feature type="domain" description="Protein kinase" evidence="10">
    <location>
        <begin position="468"/>
        <end position="770"/>
    </location>
</feature>
<organism evidence="11 12">
    <name type="scientific">Digitaria exilis</name>
    <dbReference type="NCBI Taxonomy" id="1010633"/>
    <lineage>
        <taxon>Eukaryota</taxon>
        <taxon>Viridiplantae</taxon>
        <taxon>Streptophyta</taxon>
        <taxon>Embryophyta</taxon>
        <taxon>Tracheophyta</taxon>
        <taxon>Spermatophyta</taxon>
        <taxon>Magnoliopsida</taxon>
        <taxon>Liliopsida</taxon>
        <taxon>Poales</taxon>
        <taxon>Poaceae</taxon>
        <taxon>PACMAD clade</taxon>
        <taxon>Panicoideae</taxon>
        <taxon>Panicodae</taxon>
        <taxon>Paniceae</taxon>
        <taxon>Anthephorinae</taxon>
        <taxon>Digitaria</taxon>
    </lineage>
</organism>
<dbReference type="EMBL" id="JACEFO010002724">
    <property type="protein sequence ID" value="KAF8650513.1"/>
    <property type="molecule type" value="Genomic_DNA"/>
</dbReference>
<dbReference type="GO" id="GO:0030247">
    <property type="term" value="F:polysaccharide binding"/>
    <property type="evidence" value="ECO:0007669"/>
    <property type="project" value="InterPro"/>
</dbReference>
<feature type="transmembrane region" description="Helical" evidence="9">
    <location>
        <begin position="411"/>
        <end position="433"/>
    </location>
</feature>
<dbReference type="SUPFAM" id="SSF56112">
    <property type="entry name" value="Protein kinase-like (PK-like)"/>
    <property type="match status" value="1"/>
</dbReference>
<evidence type="ECO:0000256" key="6">
    <source>
        <dbReference type="ARBA" id="ARBA00023180"/>
    </source>
</evidence>
<dbReference type="Pfam" id="PF07714">
    <property type="entry name" value="PK_Tyr_Ser-Thr"/>
    <property type="match status" value="1"/>
</dbReference>
<evidence type="ECO:0000256" key="8">
    <source>
        <dbReference type="SAM" id="MobiDB-lite"/>
    </source>
</evidence>
<keyword evidence="9" id="KW-0472">Membrane</keyword>
<dbReference type="Proteomes" id="UP000636709">
    <property type="component" value="Unassembled WGS sequence"/>
</dbReference>
<dbReference type="SMART" id="SM00220">
    <property type="entry name" value="S_TKc"/>
    <property type="match status" value="1"/>
</dbReference>
<dbReference type="Pfam" id="PF13947">
    <property type="entry name" value="GUB_WAK_bind"/>
    <property type="match status" value="1"/>
</dbReference>
<gene>
    <name evidence="11" type="ORF">HU200_063885</name>
</gene>
<dbReference type="PROSITE" id="PS00107">
    <property type="entry name" value="PROTEIN_KINASE_ATP"/>
    <property type="match status" value="1"/>
</dbReference>
<keyword evidence="2" id="KW-0732">Signal</keyword>
<dbReference type="GO" id="GO:0005524">
    <property type="term" value="F:ATP binding"/>
    <property type="evidence" value="ECO:0007669"/>
    <property type="project" value="UniProtKB-UniRule"/>
</dbReference>
<proteinExistence type="predicted"/>
<evidence type="ECO:0000313" key="12">
    <source>
        <dbReference type="Proteomes" id="UP000636709"/>
    </source>
</evidence>
<evidence type="ECO:0000256" key="2">
    <source>
        <dbReference type="ARBA" id="ARBA00022729"/>
    </source>
</evidence>
<feature type="binding site" evidence="7">
    <location>
        <position position="498"/>
    </location>
    <ligand>
        <name>ATP</name>
        <dbReference type="ChEBI" id="CHEBI:30616"/>
    </ligand>
</feature>
<keyword evidence="3 7" id="KW-0547">Nucleotide-binding</keyword>
<dbReference type="InterPro" id="IPR045274">
    <property type="entry name" value="WAK-like"/>
</dbReference>
<feature type="region of interest" description="Disordered" evidence="8">
    <location>
        <begin position="1"/>
        <end position="20"/>
    </location>
</feature>
<evidence type="ECO:0000259" key="10">
    <source>
        <dbReference type="PROSITE" id="PS50011"/>
    </source>
</evidence>
<keyword evidence="9" id="KW-0812">Transmembrane</keyword>
<keyword evidence="4 7" id="KW-0067">ATP-binding</keyword>
<evidence type="ECO:0000256" key="4">
    <source>
        <dbReference type="ARBA" id="ARBA00022840"/>
    </source>
</evidence>
<dbReference type="GO" id="GO:0005886">
    <property type="term" value="C:plasma membrane"/>
    <property type="evidence" value="ECO:0007669"/>
    <property type="project" value="TreeGrafter"/>
</dbReference>
<dbReference type="OrthoDB" id="4062651at2759"/>
<dbReference type="GO" id="GO:0007166">
    <property type="term" value="P:cell surface receptor signaling pathway"/>
    <property type="evidence" value="ECO:0007669"/>
    <property type="project" value="InterPro"/>
</dbReference>
<name>A0A835A4E8_9POAL</name>
<evidence type="ECO:0000256" key="3">
    <source>
        <dbReference type="ARBA" id="ARBA00022741"/>
    </source>
</evidence>
<dbReference type="InterPro" id="IPR011009">
    <property type="entry name" value="Kinase-like_dom_sf"/>
</dbReference>
<sequence length="783" mass="86633">MRRGGPGHCRSSDGLDYEAPTSEQKYTVANSSSMMPPCQQSCGGVDIPYPFGIGNSCFRQGFEVACVKNTNGSAGRDILVLATTDQTIRVLELSVSPFPEARVLGLSLDNQTHSPNPHPCDWVGYGQASPYPLDEGSGCFNSTGDVTGSYTGDVNFNPEGVYRISNTQNELFVLGCNTFIYAKGVRWHVGRFGYAYYAGCVAVTNGTNGTKDGACAGVGCCHVDIPPGFTDTTMSMSTGGYWSHANQEFCPCDYAFIVEKGNYSFKASDLLSTHIPSNQTMPLRVDWTMPLRLDWAIRDNGSMTAISCAQAPNKPEHEYACRSNNSEFVDSTNGPGYFCNCKQGYQGNPYVVGGCTSEHKCGHKTLTRFFRNSLLRVSHTTSCFHLTHFLLVTDMKLSLQINLIFPWLNMYLSFLSAATFVAVILGCIAIVLLRARNDRLIFTKNGGKVLEAQGITIYTKRELKKITNGYSKHLGGGYFGNVYEGKIDGSEPRKVAVKCSVATRVGHPWKKLIQPPHVPQQGLDEDGSFINEIKFQFDVRHKNIVQLLGCCLETNIPILVFDFVTNGSLDDALHSSRRSGCLSLLERLDIAIGSAEAIPYMHSLDSQKHVHGDIKPSNILHDDSLNPKVSDFGSSKLLSVDSYYVRAVAGDTGYMDPFYIKTQHFTLECDVYSFGVVLLELITRKRARYQDQDGVEKILSMEFVMCLNDEGSGRTMYDEKIYSSGEDAQSQRNTQCLDKIGMLAVRCLKEDKRERPTMEKVVEELMQVKVIACSQAEFESKER</sequence>
<reference evidence="11" key="1">
    <citation type="submission" date="2020-07" db="EMBL/GenBank/DDBJ databases">
        <title>Genome sequence and genetic diversity analysis of an under-domesticated orphan crop, white fonio (Digitaria exilis).</title>
        <authorList>
            <person name="Bennetzen J.L."/>
            <person name="Chen S."/>
            <person name="Ma X."/>
            <person name="Wang X."/>
            <person name="Yssel A.E.J."/>
            <person name="Chaluvadi S.R."/>
            <person name="Johnson M."/>
            <person name="Gangashetty P."/>
            <person name="Hamidou F."/>
            <person name="Sanogo M.D."/>
            <person name="Zwaenepoel A."/>
            <person name="Wallace J."/>
            <person name="Van De Peer Y."/>
            <person name="Van Deynze A."/>
        </authorList>
    </citation>
    <scope>NUCLEOTIDE SEQUENCE</scope>
    <source>
        <tissue evidence="11">Leaves</tissue>
    </source>
</reference>
<dbReference type="InterPro" id="IPR025287">
    <property type="entry name" value="WAK_GUB"/>
</dbReference>
<keyword evidence="5" id="KW-1015">Disulfide bond</keyword>
<protein>
    <recommendedName>
        <fullName evidence="10">Protein kinase domain-containing protein</fullName>
    </recommendedName>
</protein>
<evidence type="ECO:0000256" key="1">
    <source>
        <dbReference type="ARBA" id="ARBA00004479"/>
    </source>
</evidence>
<dbReference type="InterPro" id="IPR017441">
    <property type="entry name" value="Protein_kinase_ATP_BS"/>
</dbReference>
<comment type="caution">
    <text evidence="11">The sequence shown here is derived from an EMBL/GenBank/DDBJ whole genome shotgun (WGS) entry which is preliminary data.</text>
</comment>
<keyword evidence="9" id="KW-1133">Transmembrane helix</keyword>
<dbReference type="InterPro" id="IPR000719">
    <property type="entry name" value="Prot_kinase_dom"/>
</dbReference>
<evidence type="ECO:0000313" key="11">
    <source>
        <dbReference type="EMBL" id="KAF8650513.1"/>
    </source>
</evidence>
<evidence type="ECO:0000256" key="5">
    <source>
        <dbReference type="ARBA" id="ARBA00023157"/>
    </source>
</evidence>
<keyword evidence="6" id="KW-0325">Glycoprotein</keyword>
<dbReference type="PANTHER" id="PTHR27005:SF162">
    <property type="entry name" value="OS11G0691500 PROTEIN"/>
    <property type="match status" value="1"/>
</dbReference>